<dbReference type="AlphaFoldDB" id="A0A3P3VIU9"/>
<evidence type="ECO:0000313" key="4">
    <source>
        <dbReference type="Proteomes" id="UP000280792"/>
    </source>
</evidence>
<dbReference type="EMBL" id="QWEZ01000002">
    <property type="protein sequence ID" value="RRJ82671.1"/>
    <property type="molecule type" value="Genomic_DNA"/>
</dbReference>
<sequence>MMRSLGVVMVTIMPVLAGCMGPTVTEDMLTCPEDRSVFQICTMDYNPVCGLRKDGTEKSYSNSCGACSDTQVLAYQLGECQ</sequence>
<gene>
    <name evidence="3" type="ORF">D0544_12485</name>
</gene>
<feature type="signal peptide" evidence="1">
    <location>
        <begin position="1"/>
        <end position="17"/>
    </location>
</feature>
<feature type="chain" id="PRO_5018106851" description="Kazal-like domain-containing protein" evidence="1">
    <location>
        <begin position="18"/>
        <end position="81"/>
    </location>
</feature>
<keyword evidence="4" id="KW-1185">Reference proteome</keyword>
<evidence type="ECO:0000313" key="3">
    <source>
        <dbReference type="EMBL" id="RRJ82671.1"/>
    </source>
</evidence>
<evidence type="ECO:0000256" key="1">
    <source>
        <dbReference type="SAM" id="SignalP"/>
    </source>
</evidence>
<organism evidence="3 4">
    <name type="scientific">Aestuariirhabdus litorea</name>
    <dbReference type="NCBI Taxonomy" id="2528527"/>
    <lineage>
        <taxon>Bacteria</taxon>
        <taxon>Pseudomonadati</taxon>
        <taxon>Pseudomonadota</taxon>
        <taxon>Gammaproteobacteria</taxon>
        <taxon>Oceanospirillales</taxon>
        <taxon>Aestuariirhabdaceae</taxon>
        <taxon>Aestuariirhabdus</taxon>
    </lineage>
</organism>
<evidence type="ECO:0000259" key="2">
    <source>
        <dbReference type="PROSITE" id="PS51465"/>
    </source>
</evidence>
<feature type="domain" description="Kazal-like" evidence="2">
    <location>
        <begin position="25"/>
        <end position="81"/>
    </location>
</feature>
<dbReference type="InterPro" id="IPR036058">
    <property type="entry name" value="Kazal_dom_sf"/>
</dbReference>
<protein>
    <recommendedName>
        <fullName evidence="2">Kazal-like domain-containing protein</fullName>
    </recommendedName>
</protein>
<dbReference type="PROSITE" id="PS51257">
    <property type="entry name" value="PROKAR_LIPOPROTEIN"/>
    <property type="match status" value="1"/>
</dbReference>
<dbReference type="PROSITE" id="PS51465">
    <property type="entry name" value="KAZAL_2"/>
    <property type="match status" value="1"/>
</dbReference>
<keyword evidence="1" id="KW-0732">Signal</keyword>
<accession>A0A3P3VIU9</accession>
<reference evidence="3 4" key="1">
    <citation type="submission" date="2018-08" db="EMBL/GenBank/DDBJ databases">
        <authorList>
            <person name="Khan S.A."/>
        </authorList>
    </citation>
    <scope>NUCLEOTIDE SEQUENCE [LARGE SCALE GENOMIC DNA]</scope>
    <source>
        <strain evidence="3 4">GTF-13</strain>
    </source>
</reference>
<dbReference type="Proteomes" id="UP000280792">
    <property type="component" value="Unassembled WGS sequence"/>
</dbReference>
<reference evidence="3 4" key="2">
    <citation type="submission" date="2018-12" db="EMBL/GenBank/DDBJ databases">
        <title>Simiduia agarivorans gen. nov., sp. nov., a marine, agarolytic bacterium isolated from shallow coastal water from Keelung, Taiwan.</title>
        <authorList>
            <person name="Shieh W.Y."/>
        </authorList>
    </citation>
    <scope>NUCLEOTIDE SEQUENCE [LARGE SCALE GENOMIC DNA]</scope>
    <source>
        <strain evidence="3 4">GTF-13</strain>
    </source>
</reference>
<comment type="caution">
    <text evidence="3">The sequence shown here is derived from an EMBL/GenBank/DDBJ whole genome shotgun (WGS) entry which is preliminary data.</text>
</comment>
<dbReference type="Gene3D" id="3.30.60.30">
    <property type="match status" value="1"/>
</dbReference>
<dbReference type="InterPro" id="IPR002350">
    <property type="entry name" value="Kazal_dom"/>
</dbReference>
<name>A0A3P3VIU9_9GAMM</name>
<dbReference type="SUPFAM" id="SSF100895">
    <property type="entry name" value="Kazal-type serine protease inhibitors"/>
    <property type="match status" value="1"/>
</dbReference>
<proteinExistence type="predicted"/>
<dbReference type="Pfam" id="PF00050">
    <property type="entry name" value="Kazal_1"/>
    <property type="match status" value="1"/>
</dbReference>